<reference evidence="5" key="2">
    <citation type="submission" date="2025-08" db="UniProtKB">
        <authorList>
            <consortium name="Ensembl"/>
        </authorList>
    </citation>
    <scope>IDENTIFICATION</scope>
</reference>
<accession>A0A4W5LY04</accession>
<protein>
    <recommendedName>
        <fullName evidence="7">CARD domain-containing protein</fullName>
    </recommendedName>
</protein>
<feature type="domain" description="CARD" evidence="3">
    <location>
        <begin position="157"/>
        <end position="248"/>
    </location>
</feature>
<dbReference type="PROSITE" id="PS50209">
    <property type="entry name" value="CARD"/>
    <property type="match status" value="1"/>
</dbReference>
<dbReference type="PROSITE" id="PS51830">
    <property type="entry name" value="FIIND"/>
    <property type="match status" value="1"/>
</dbReference>
<evidence type="ECO:0000256" key="2">
    <source>
        <dbReference type="ARBA" id="ARBA00022490"/>
    </source>
</evidence>
<dbReference type="SUPFAM" id="SSF47986">
    <property type="entry name" value="DEATH domain"/>
    <property type="match status" value="1"/>
</dbReference>
<dbReference type="InterPro" id="IPR001315">
    <property type="entry name" value="CARD"/>
</dbReference>
<name>A0A4W5LY04_9TELE</name>
<evidence type="ECO:0000256" key="1">
    <source>
        <dbReference type="ARBA" id="ARBA00004514"/>
    </source>
</evidence>
<reference evidence="6" key="1">
    <citation type="submission" date="2018-06" db="EMBL/GenBank/DDBJ databases">
        <title>Genome assembly of Danube salmon.</title>
        <authorList>
            <person name="Macqueen D.J."/>
            <person name="Gundappa M.K."/>
        </authorList>
    </citation>
    <scope>NUCLEOTIDE SEQUENCE [LARGE SCALE GENOMIC DNA]</scope>
</reference>
<evidence type="ECO:0000259" key="4">
    <source>
        <dbReference type="PROSITE" id="PS51830"/>
    </source>
</evidence>
<dbReference type="AlphaFoldDB" id="A0A4W5LY04"/>
<dbReference type="STRING" id="62062.ENSHHUP00000031226"/>
<dbReference type="Proteomes" id="UP000314982">
    <property type="component" value="Unassembled WGS sequence"/>
</dbReference>
<organism evidence="5 6">
    <name type="scientific">Hucho hucho</name>
    <name type="common">huchen</name>
    <dbReference type="NCBI Taxonomy" id="62062"/>
    <lineage>
        <taxon>Eukaryota</taxon>
        <taxon>Metazoa</taxon>
        <taxon>Chordata</taxon>
        <taxon>Craniata</taxon>
        <taxon>Vertebrata</taxon>
        <taxon>Euteleostomi</taxon>
        <taxon>Actinopterygii</taxon>
        <taxon>Neopterygii</taxon>
        <taxon>Teleostei</taxon>
        <taxon>Protacanthopterygii</taxon>
        <taxon>Salmoniformes</taxon>
        <taxon>Salmonidae</taxon>
        <taxon>Salmoninae</taxon>
        <taxon>Hucho</taxon>
    </lineage>
</organism>
<keyword evidence="6" id="KW-1185">Reference proteome</keyword>
<dbReference type="Ensembl" id="ENSHHUT00000032519.1">
    <property type="protein sequence ID" value="ENSHHUP00000031226.1"/>
    <property type="gene ID" value="ENSHHUG00000019840.1"/>
</dbReference>
<dbReference type="GeneTree" id="ENSGT01130000278992"/>
<dbReference type="Pfam" id="PF23679">
    <property type="entry name" value="UPA-FIIND"/>
    <property type="match status" value="1"/>
</dbReference>
<dbReference type="Gene3D" id="1.10.533.10">
    <property type="entry name" value="Death Domain, Fas"/>
    <property type="match status" value="1"/>
</dbReference>
<dbReference type="GO" id="GO:0042981">
    <property type="term" value="P:regulation of apoptotic process"/>
    <property type="evidence" value="ECO:0007669"/>
    <property type="project" value="InterPro"/>
</dbReference>
<sequence length="248" mass="28400">MNITDLSLWGLVRMFIPQALLSIKGQVLPFLKSLQSVLNVIVLPSNVPLNEVKQQQTGNTYIEVCADCILTRGETYSLKTEEEDLKKIQQMITPEHVQFDCHYGPNYHPTFQLFLDADTKDLELRLLKRGVDGEEVWTRRIRLPGAVLLEGDEAETSQRGPAKNMHSVRTEFVNRVSLPVLDCLLDNLLQRKVCNQLEMEKVKVIPERAEKAREVIDMVLNKGDNACSIMKTLLVELDPFFFQTLDFR</sequence>
<evidence type="ECO:0000313" key="5">
    <source>
        <dbReference type="Ensembl" id="ENSHHUP00000031226.1"/>
    </source>
</evidence>
<reference evidence="5" key="3">
    <citation type="submission" date="2025-09" db="UniProtKB">
        <authorList>
            <consortium name="Ensembl"/>
        </authorList>
    </citation>
    <scope>IDENTIFICATION</scope>
</reference>
<evidence type="ECO:0000259" key="3">
    <source>
        <dbReference type="PROSITE" id="PS50209"/>
    </source>
</evidence>
<dbReference type="InterPro" id="IPR025307">
    <property type="entry name" value="FIIND_dom"/>
</dbReference>
<evidence type="ECO:0008006" key="7">
    <source>
        <dbReference type="Google" id="ProtNLM"/>
    </source>
</evidence>
<dbReference type="InterPro" id="IPR011029">
    <property type="entry name" value="DEATH-like_dom_sf"/>
</dbReference>
<comment type="subcellular location">
    <subcellularLocation>
        <location evidence="1">Cytoplasm</location>
        <location evidence="1">Cytosol</location>
    </subcellularLocation>
</comment>
<keyword evidence="2" id="KW-0963">Cytoplasm</keyword>
<evidence type="ECO:0000313" key="6">
    <source>
        <dbReference type="Proteomes" id="UP000314982"/>
    </source>
</evidence>
<proteinExistence type="predicted"/>
<feature type="domain" description="FIIND" evidence="4">
    <location>
        <begin position="1"/>
        <end position="155"/>
    </location>
</feature>
<dbReference type="Pfam" id="PF00619">
    <property type="entry name" value="CARD"/>
    <property type="match status" value="1"/>
</dbReference>
<dbReference type="GO" id="GO:0005829">
    <property type="term" value="C:cytosol"/>
    <property type="evidence" value="ECO:0007669"/>
    <property type="project" value="UniProtKB-SubCell"/>
</dbReference>